<evidence type="ECO:0000313" key="2">
    <source>
        <dbReference type="EMBL" id="OGK40260.1"/>
    </source>
</evidence>
<dbReference type="EMBL" id="MGAF01000034">
    <property type="protein sequence ID" value="OGK40260.1"/>
    <property type="molecule type" value="Genomic_DNA"/>
</dbReference>
<keyword evidence="1" id="KW-1133">Transmembrane helix</keyword>
<comment type="caution">
    <text evidence="2">The sequence shown here is derived from an EMBL/GenBank/DDBJ whole genome shotgun (WGS) entry which is preliminary data.</text>
</comment>
<name>A0A1F7IA76_9BACT</name>
<reference evidence="2 3" key="1">
    <citation type="journal article" date="2016" name="Nat. Commun.">
        <title>Thousands of microbial genomes shed light on interconnected biogeochemical processes in an aquifer system.</title>
        <authorList>
            <person name="Anantharaman K."/>
            <person name="Brown C.T."/>
            <person name="Hug L.A."/>
            <person name="Sharon I."/>
            <person name="Castelle C.J."/>
            <person name="Probst A.J."/>
            <person name="Thomas B.C."/>
            <person name="Singh A."/>
            <person name="Wilkins M.J."/>
            <person name="Karaoz U."/>
            <person name="Brodie E.L."/>
            <person name="Williams K.H."/>
            <person name="Hubbard S.S."/>
            <person name="Banfield J.F."/>
        </authorList>
    </citation>
    <scope>NUCLEOTIDE SEQUENCE [LARGE SCALE GENOMIC DNA]</scope>
</reference>
<feature type="transmembrane region" description="Helical" evidence="1">
    <location>
        <begin position="12"/>
        <end position="31"/>
    </location>
</feature>
<dbReference type="AlphaFoldDB" id="A0A1F7IA76"/>
<accession>A0A1F7IA76</accession>
<feature type="transmembrane region" description="Helical" evidence="1">
    <location>
        <begin position="43"/>
        <end position="63"/>
    </location>
</feature>
<keyword evidence="1" id="KW-0812">Transmembrane</keyword>
<dbReference type="Proteomes" id="UP000179270">
    <property type="component" value="Unassembled WGS sequence"/>
</dbReference>
<keyword evidence="1" id="KW-0472">Membrane</keyword>
<protein>
    <submittedName>
        <fullName evidence="2">Uncharacterized protein</fullName>
    </submittedName>
</protein>
<evidence type="ECO:0000313" key="3">
    <source>
        <dbReference type="Proteomes" id="UP000179270"/>
    </source>
</evidence>
<organism evidence="2 3">
    <name type="scientific">Candidatus Roizmanbacteria bacterium RIFCSPLOWO2_01_FULL_35_13</name>
    <dbReference type="NCBI Taxonomy" id="1802055"/>
    <lineage>
        <taxon>Bacteria</taxon>
        <taxon>Candidatus Roizmaniibacteriota</taxon>
    </lineage>
</organism>
<evidence type="ECO:0000256" key="1">
    <source>
        <dbReference type="SAM" id="Phobius"/>
    </source>
</evidence>
<gene>
    <name evidence="2" type="ORF">A3A74_07175</name>
</gene>
<proteinExistence type="predicted"/>
<dbReference type="STRING" id="1802055.A3A74_07175"/>
<sequence length="67" mass="7422">MNKKLRKAILRALAGLSINLSAGWFGAAFITPNIADISEVTNILRLIYDVFLGIIFLGITIFIENKQ</sequence>